<dbReference type="Pfam" id="PF04124">
    <property type="entry name" value="Dor1"/>
    <property type="match status" value="1"/>
</dbReference>
<evidence type="ECO:0000313" key="3">
    <source>
        <dbReference type="Proteomes" id="UP001152320"/>
    </source>
</evidence>
<name>A0A9Q1H431_HOLLE</name>
<dbReference type="AlphaFoldDB" id="A0A9Q1H431"/>
<dbReference type="InterPro" id="IPR007255">
    <property type="entry name" value="COG8"/>
</dbReference>
<keyword evidence="1" id="KW-0175">Coiled coil</keyword>
<comment type="caution">
    <text evidence="2">The sequence shown here is derived from an EMBL/GenBank/DDBJ whole genome shotgun (WGS) entry which is preliminary data.</text>
</comment>
<feature type="coiled-coil region" evidence="1">
    <location>
        <begin position="56"/>
        <end position="97"/>
    </location>
</feature>
<accession>A0A9Q1H431</accession>
<evidence type="ECO:0000256" key="1">
    <source>
        <dbReference type="SAM" id="Coils"/>
    </source>
</evidence>
<dbReference type="GO" id="GO:0017119">
    <property type="term" value="C:Golgi transport complex"/>
    <property type="evidence" value="ECO:0007669"/>
    <property type="project" value="InterPro"/>
</dbReference>
<dbReference type="EMBL" id="JAIZAY010000012">
    <property type="protein sequence ID" value="KAJ8032639.1"/>
    <property type="molecule type" value="Genomic_DNA"/>
</dbReference>
<reference evidence="2" key="1">
    <citation type="submission" date="2021-10" db="EMBL/GenBank/DDBJ databases">
        <title>Tropical sea cucumber genome reveals ecological adaptation and Cuvierian tubules defense mechanism.</title>
        <authorList>
            <person name="Chen T."/>
        </authorList>
    </citation>
    <scope>NUCLEOTIDE SEQUENCE</scope>
    <source>
        <strain evidence="2">Nanhai2018</strain>
        <tissue evidence="2">Muscle</tissue>
    </source>
</reference>
<protein>
    <submittedName>
        <fullName evidence="2">Uncharacterized protein</fullName>
    </submittedName>
</protein>
<dbReference type="Proteomes" id="UP001152320">
    <property type="component" value="Chromosome 12"/>
</dbReference>
<dbReference type="OrthoDB" id="10637486at2759"/>
<gene>
    <name evidence="2" type="ORF">HOLleu_26211</name>
</gene>
<organism evidence="2 3">
    <name type="scientific">Holothuria leucospilota</name>
    <name type="common">Black long sea cucumber</name>
    <name type="synonym">Mertensiothuria leucospilota</name>
    <dbReference type="NCBI Taxonomy" id="206669"/>
    <lineage>
        <taxon>Eukaryota</taxon>
        <taxon>Metazoa</taxon>
        <taxon>Echinodermata</taxon>
        <taxon>Eleutherozoa</taxon>
        <taxon>Echinozoa</taxon>
        <taxon>Holothuroidea</taxon>
        <taxon>Aspidochirotacea</taxon>
        <taxon>Aspidochirotida</taxon>
        <taxon>Holothuriidae</taxon>
        <taxon>Holothuria</taxon>
    </lineage>
</organism>
<feature type="coiled-coil region" evidence="1">
    <location>
        <begin position="4"/>
        <end position="31"/>
    </location>
</feature>
<proteinExistence type="predicted"/>
<evidence type="ECO:0000313" key="2">
    <source>
        <dbReference type="EMBL" id="KAJ8032639.1"/>
    </source>
</evidence>
<sequence length="190" mass="22787">MTKIRDTEGRRQQVEQQKQNLEKKIFDSLQTDMEHEIQGVKKKYEEIFRVKKLELNDTFKERESSLEKELAKLHEQRERFEREKKELSESIEKQLIENMEIIETMSQHFDNIRKRFEILNVMSSSILASDNDWAAVQCIPDMCTAATNLMKDLKKDFPELTTLTDVTVNYKQYSFRNQVLQKYQDILKRT</sequence>
<keyword evidence="3" id="KW-1185">Reference proteome</keyword>